<dbReference type="InterPro" id="IPR027939">
    <property type="entry name" value="NMT1/THI5"/>
</dbReference>
<dbReference type="TCDB" id="3.A.1.17.7">
    <property type="family name" value="the atp-binding cassette (abc) superfamily"/>
</dbReference>
<dbReference type="RefSeq" id="WP_012120894.1">
    <property type="nucleotide sequence ID" value="NC_009767.1"/>
</dbReference>
<feature type="signal peptide" evidence="1">
    <location>
        <begin position="1"/>
        <end position="25"/>
    </location>
</feature>
<dbReference type="Proteomes" id="UP000000263">
    <property type="component" value="Chromosome"/>
</dbReference>
<accession>A7NLS2</accession>
<dbReference type="eggNOG" id="COG0715">
    <property type="taxonomic scope" value="Bacteria"/>
</dbReference>
<protein>
    <submittedName>
        <fullName evidence="3">NMT1/THI5 like domain protein</fullName>
    </submittedName>
</protein>
<evidence type="ECO:0000259" key="2">
    <source>
        <dbReference type="Pfam" id="PF09084"/>
    </source>
</evidence>
<dbReference type="KEGG" id="rca:Rcas_2388"/>
<gene>
    <name evidence="3" type="ordered locus">Rcas_2388</name>
</gene>
<dbReference type="EMBL" id="CP000804">
    <property type="protein sequence ID" value="ABU58470.1"/>
    <property type="molecule type" value="Genomic_DNA"/>
</dbReference>
<feature type="chain" id="PRO_5002714085" evidence="1">
    <location>
        <begin position="26"/>
        <end position="348"/>
    </location>
</feature>
<proteinExistence type="predicted"/>
<dbReference type="InterPro" id="IPR015168">
    <property type="entry name" value="SsuA/THI5"/>
</dbReference>
<sequence>MMHRLVIILMIIVALAAAGCGATPAATPTMPAAAPPPTESATLRPIVMGFPYIPNVQFAHFYLADAKGYYEAEGLDVAFDYNFETDVVQRVAQGTLQFALASGDSVLLARSQGLPIVTVMTNSQRFPTVLFSKAEANITTPKDLTRDGVTVGIPGRFGASWIGLLALLYAENIPREAVNVQEIGFTQVAAITEGKVTVATGYGNNEPIQLERQGIPVNVIRIADYFPLASDGLITGEQLVAGDPDVVRKFVRATLRGMADVIADPDAAFTTALDYIPELKGADQSTQDLQRAVLQATLDYWQSDKTKTEGLGFCDETNWRETYVFLRESGLLATDVDVTKAFTNQFIK</sequence>
<feature type="domain" description="SsuA/THI5-like" evidence="2">
    <location>
        <begin position="55"/>
        <end position="268"/>
    </location>
</feature>
<dbReference type="AlphaFoldDB" id="A7NLS2"/>
<name>A7NLS2_ROSCS</name>
<reference evidence="3 4" key="1">
    <citation type="submission" date="2007-08" db="EMBL/GenBank/DDBJ databases">
        <title>Complete sequence of Roseiflexus castenholzii DSM 13941.</title>
        <authorList>
            <consortium name="US DOE Joint Genome Institute"/>
            <person name="Copeland A."/>
            <person name="Lucas S."/>
            <person name="Lapidus A."/>
            <person name="Barry K."/>
            <person name="Glavina del Rio T."/>
            <person name="Dalin E."/>
            <person name="Tice H."/>
            <person name="Pitluck S."/>
            <person name="Thompson L.S."/>
            <person name="Brettin T."/>
            <person name="Bruce D."/>
            <person name="Detter J.C."/>
            <person name="Han C."/>
            <person name="Tapia R."/>
            <person name="Schmutz J."/>
            <person name="Larimer F."/>
            <person name="Land M."/>
            <person name="Hauser L."/>
            <person name="Kyrpides N."/>
            <person name="Mikhailova N."/>
            <person name="Bryant D.A."/>
            <person name="Hanada S."/>
            <person name="Tsukatani Y."/>
            <person name="Richardson P."/>
        </authorList>
    </citation>
    <scope>NUCLEOTIDE SEQUENCE [LARGE SCALE GENOMIC DNA]</scope>
    <source>
        <strain evidence="4">DSM 13941 / HLO8</strain>
    </source>
</reference>
<evidence type="ECO:0000313" key="3">
    <source>
        <dbReference type="EMBL" id="ABU58470.1"/>
    </source>
</evidence>
<organism evidence="3 4">
    <name type="scientific">Roseiflexus castenholzii (strain DSM 13941 / HLO8)</name>
    <dbReference type="NCBI Taxonomy" id="383372"/>
    <lineage>
        <taxon>Bacteria</taxon>
        <taxon>Bacillati</taxon>
        <taxon>Chloroflexota</taxon>
        <taxon>Chloroflexia</taxon>
        <taxon>Chloroflexales</taxon>
        <taxon>Roseiflexineae</taxon>
        <taxon>Roseiflexaceae</taxon>
        <taxon>Roseiflexus</taxon>
    </lineage>
</organism>
<dbReference type="GO" id="GO:0009228">
    <property type="term" value="P:thiamine biosynthetic process"/>
    <property type="evidence" value="ECO:0007669"/>
    <property type="project" value="InterPro"/>
</dbReference>
<dbReference type="PROSITE" id="PS51257">
    <property type="entry name" value="PROKAR_LIPOPROTEIN"/>
    <property type="match status" value="1"/>
</dbReference>
<dbReference type="PANTHER" id="PTHR31528:SF15">
    <property type="entry name" value="RIBOFLAVIN-BINDING PROTEIN RIBY"/>
    <property type="match status" value="1"/>
</dbReference>
<evidence type="ECO:0000256" key="1">
    <source>
        <dbReference type="SAM" id="SignalP"/>
    </source>
</evidence>
<dbReference type="Pfam" id="PF09084">
    <property type="entry name" value="NMT1"/>
    <property type="match status" value="1"/>
</dbReference>
<keyword evidence="1" id="KW-0732">Signal</keyword>
<dbReference type="SUPFAM" id="SSF53850">
    <property type="entry name" value="Periplasmic binding protein-like II"/>
    <property type="match status" value="1"/>
</dbReference>
<dbReference type="STRING" id="383372.Rcas_2388"/>
<keyword evidence="4" id="KW-1185">Reference proteome</keyword>
<dbReference type="Gene3D" id="3.40.190.10">
    <property type="entry name" value="Periplasmic binding protein-like II"/>
    <property type="match status" value="2"/>
</dbReference>
<dbReference type="HOGENOM" id="CLU_028871_1_0_0"/>
<dbReference type="PANTHER" id="PTHR31528">
    <property type="entry name" value="4-AMINO-5-HYDROXYMETHYL-2-METHYLPYRIMIDINE PHOSPHATE SYNTHASE THI11-RELATED"/>
    <property type="match status" value="1"/>
</dbReference>
<evidence type="ECO:0000313" key="4">
    <source>
        <dbReference type="Proteomes" id="UP000000263"/>
    </source>
</evidence>